<gene>
    <name evidence="2" type="ORF">FE257_011150</name>
</gene>
<comment type="caution">
    <text evidence="2">The sequence shown here is derived from an EMBL/GenBank/DDBJ whole genome shotgun (WGS) entry which is preliminary data.</text>
</comment>
<dbReference type="Proteomes" id="UP001194746">
    <property type="component" value="Unassembled WGS sequence"/>
</dbReference>
<reference evidence="2" key="1">
    <citation type="journal article" date="2019" name="Beilstein J. Org. Chem.">
        <title>Nanangenines: drimane sesquiterpenoids as the dominant metabolite cohort of a novel Australian fungus, Aspergillus nanangensis.</title>
        <authorList>
            <person name="Lacey H.J."/>
            <person name="Gilchrist C.L.M."/>
            <person name="Crombie A."/>
            <person name="Kalaitzis J.A."/>
            <person name="Vuong D."/>
            <person name="Rutledge P.J."/>
            <person name="Turner P."/>
            <person name="Pitt J.I."/>
            <person name="Lacey E."/>
            <person name="Chooi Y.H."/>
            <person name="Piggott A.M."/>
        </authorList>
    </citation>
    <scope>NUCLEOTIDE SEQUENCE</scope>
    <source>
        <strain evidence="2">MST-FP2251</strain>
    </source>
</reference>
<protein>
    <submittedName>
        <fullName evidence="2">Uncharacterized protein</fullName>
    </submittedName>
</protein>
<accession>A0AAD4CJ84</accession>
<evidence type="ECO:0000313" key="2">
    <source>
        <dbReference type="EMBL" id="KAF9886773.1"/>
    </source>
</evidence>
<reference evidence="2" key="2">
    <citation type="submission" date="2020-02" db="EMBL/GenBank/DDBJ databases">
        <authorList>
            <person name="Gilchrist C.L.M."/>
            <person name="Chooi Y.-H."/>
        </authorList>
    </citation>
    <scope>NUCLEOTIDE SEQUENCE</scope>
    <source>
        <strain evidence="2">MST-FP2251</strain>
    </source>
</reference>
<evidence type="ECO:0000313" key="3">
    <source>
        <dbReference type="Proteomes" id="UP001194746"/>
    </source>
</evidence>
<keyword evidence="1" id="KW-0175">Coiled coil</keyword>
<organism evidence="2 3">
    <name type="scientific">Aspergillus nanangensis</name>
    <dbReference type="NCBI Taxonomy" id="2582783"/>
    <lineage>
        <taxon>Eukaryota</taxon>
        <taxon>Fungi</taxon>
        <taxon>Dikarya</taxon>
        <taxon>Ascomycota</taxon>
        <taxon>Pezizomycotina</taxon>
        <taxon>Eurotiomycetes</taxon>
        <taxon>Eurotiomycetidae</taxon>
        <taxon>Eurotiales</taxon>
        <taxon>Aspergillaceae</taxon>
        <taxon>Aspergillus</taxon>
        <taxon>Aspergillus subgen. Circumdati</taxon>
    </lineage>
</organism>
<name>A0AAD4CJ84_ASPNN</name>
<feature type="coiled-coil region" evidence="1">
    <location>
        <begin position="230"/>
        <end position="257"/>
    </location>
</feature>
<keyword evidence="3" id="KW-1185">Reference proteome</keyword>
<evidence type="ECO:0000256" key="1">
    <source>
        <dbReference type="SAM" id="Coils"/>
    </source>
</evidence>
<proteinExistence type="predicted"/>
<dbReference type="EMBL" id="VCAU01000072">
    <property type="protein sequence ID" value="KAF9886773.1"/>
    <property type="molecule type" value="Genomic_DNA"/>
</dbReference>
<dbReference type="AlphaFoldDB" id="A0AAD4CJ84"/>
<sequence length="507" mass="56013">MGFGSFLSEAFGAVKNLVTHSPIVKALAPLGGIIAHAVPMVGPIIDNAIPAIEAIFSKDNTAPNAGEDPKPPTSEQLSAPVLVELKQQQGNIEAILKTVQTFQSSLHQSFEDLKKEFDGKLDMNLEETLKALAIDKYDELFTVVRSSVAWFQNNQAKLSITAQDGPDKFEPLLSGENNLLSHQSELATLTAQALSVRLTLSEQAIVVTRGIYARALYVKGEEWLAYLNALNTLSNDINELRNDAINARDVLQSLITNVPGKREEMIQLVTPDSGQPYIQDNWPTLSVGSIPLNKLMVELGVKDEAIKSQKALLFDTATSSLAYSLWKTFAVQALQFNLEPARTVMNHLEESSKGSIDPEVAPIKKLPDGQDHVKASIVSAKETVKEIKSLSLEKEKLVGKELRYALTYYNTYGESYSSSWTTNQCLIDKNTRVVKLEVHPIKFDNDPLDALEPIKMKGKAVAPQRSIRRKLYVNFTENHGHDVVLYLGDIGEDENVVYHMVNEKESG</sequence>